<evidence type="ECO:0000256" key="1">
    <source>
        <dbReference type="SAM" id="MobiDB-lite"/>
    </source>
</evidence>
<feature type="region of interest" description="Disordered" evidence="1">
    <location>
        <begin position="1"/>
        <end position="25"/>
    </location>
</feature>
<keyword evidence="3" id="KW-1185">Reference proteome</keyword>
<gene>
    <name evidence="2" type="ORF">GCM10009838_48920</name>
</gene>
<evidence type="ECO:0000313" key="2">
    <source>
        <dbReference type="EMBL" id="GAA1981817.1"/>
    </source>
</evidence>
<dbReference type="EMBL" id="BAAAQM010000029">
    <property type="protein sequence ID" value="GAA1981817.1"/>
    <property type="molecule type" value="Genomic_DNA"/>
</dbReference>
<comment type="caution">
    <text evidence="2">The sequence shown here is derived from an EMBL/GenBank/DDBJ whole genome shotgun (WGS) entry which is preliminary data.</text>
</comment>
<protein>
    <submittedName>
        <fullName evidence="2">Uncharacterized protein</fullName>
    </submittedName>
</protein>
<organism evidence="2 3">
    <name type="scientific">Catenulispora subtropica</name>
    <dbReference type="NCBI Taxonomy" id="450798"/>
    <lineage>
        <taxon>Bacteria</taxon>
        <taxon>Bacillati</taxon>
        <taxon>Actinomycetota</taxon>
        <taxon>Actinomycetes</taxon>
        <taxon>Catenulisporales</taxon>
        <taxon>Catenulisporaceae</taxon>
        <taxon>Catenulispora</taxon>
    </lineage>
</organism>
<name>A0ABN2S7I0_9ACTN</name>
<evidence type="ECO:0000313" key="3">
    <source>
        <dbReference type="Proteomes" id="UP001499854"/>
    </source>
</evidence>
<accession>A0ABN2S7I0</accession>
<reference evidence="2 3" key="1">
    <citation type="journal article" date="2019" name="Int. J. Syst. Evol. Microbiol.">
        <title>The Global Catalogue of Microorganisms (GCM) 10K type strain sequencing project: providing services to taxonomists for standard genome sequencing and annotation.</title>
        <authorList>
            <consortium name="The Broad Institute Genomics Platform"/>
            <consortium name="The Broad Institute Genome Sequencing Center for Infectious Disease"/>
            <person name="Wu L."/>
            <person name="Ma J."/>
        </authorList>
    </citation>
    <scope>NUCLEOTIDE SEQUENCE [LARGE SCALE GENOMIC DNA]</scope>
    <source>
        <strain evidence="2 3">JCM 16013</strain>
    </source>
</reference>
<dbReference type="Proteomes" id="UP001499854">
    <property type="component" value="Unassembled WGS sequence"/>
</dbReference>
<proteinExistence type="predicted"/>
<sequence>MSAAEHPGEDSALLPLGQAKPGEPTCELDPVTWDAMVMWMRAHGVSDEIVGRVCHDALRTICLTPSSVRPN</sequence>
<dbReference type="RefSeq" id="WP_344659434.1">
    <property type="nucleotide sequence ID" value="NZ_BAAAQM010000029.1"/>
</dbReference>